<evidence type="ECO:0000256" key="4">
    <source>
        <dbReference type="ARBA" id="ARBA00022490"/>
    </source>
</evidence>
<comment type="catalytic activity">
    <reaction evidence="15">
        <text>L-threonyl-[protein] + ATP = O-phospho-L-threonyl-[protein] + ADP + H(+)</text>
        <dbReference type="Rhea" id="RHEA:46608"/>
        <dbReference type="Rhea" id="RHEA-COMP:11060"/>
        <dbReference type="Rhea" id="RHEA-COMP:11605"/>
        <dbReference type="ChEBI" id="CHEBI:15378"/>
        <dbReference type="ChEBI" id="CHEBI:30013"/>
        <dbReference type="ChEBI" id="CHEBI:30616"/>
        <dbReference type="ChEBI" id="CHEBI:61977"/>
        <dbReference type="ChEBI" id="CHEBI:456216"/>
        <dbReference type="EC" id="2.7.11.1"/>
    </reaction>
</comment>
<keyword evidence="4" id="KW-0963">Cytoplasm</keyword>
<dbReference type="InterPro" id="IPR002219">
    <property type="entry name" value="PKC_DAG/PE"/>
</dbReference>
<sequence length="1971" mass="224390">MAYSESIFARQKCFQQVFQGKATSLLATTNYSPKEVLLDILVTFYDNLKGKNEKHDKFVSGFLEKFEPFVAHIKNLRVTIDDFNIERIIGRGHFGLVKLVREKSSGDVYAMKVLKKDDILASQDLTFYEEERNIMAQAASSWITRLHYAFQDSQHLCLVMDYHPGGDLLGLLEKCDRALGEDLTRFYMAELTLAIDSLHKMGFAHRDIKPENILFDRFGHLKLADFGSAARINQDGSITSSMPVGTLYYIAPEVLQCTESFIGAEQSKGYQASCDYWSLGIVGYEMLYGCTPFDSESKVGQISKIMNHRENLVFPEDDNVSDHFKNLLKCLLCDANVRYGRKEIETHPFFLSIQWDNIQNMTPEYIPVVSSRDDTSNFEHFDSEARIEGRFGKKDSKDTLEKNLPFIGFTFTRNEGSLNDVLSPAKLKENVKPRRKTLVAVNVQVESESTEKTPNSNAVDYASRISAEVRKSRQKDEEIKKLRQKNSELEKQRREASIEMQRLASALEREQLDRAANESLSLEKIRDLKDHLSKIYSGKVKEAIENYELYREKCCILEEEKVKAEENLVALRKNLDYETSQHKKLQKKYEDDIRRYKTSRRSILDTSIASGPTPSVVEFQSNELKSKLEAAEEELNNQRIQNGLLMKKVEELNEELEFVIAEKESLVQDMDSELSDKDAQHQVLVILGEENKELKLRVKDLEAQKESATEKYLTCSSQCHKLKVEVEILQRSMNDLSSSMSSQKTSEIEEKLKEQIDDLSDQLLRSCEECKTLKEKVKVLEKEMQLKSEQILNRKEQKNEAEKKGNDELLKLRKDVEKLSCELSAAKLDIMSRDKRLETSRETHHFLREEKRRAAQEVAEKNKEINSMTTKIAALQSNIQRLEDTIKEKDITTKVIEENKNKENERLQALLEAEQKKVEVVKDLKNELIKVKDELRVANRQKSTLNEEIASTNYKIKAAVDDKRAAQEEILRLTKEIETIKQHRENLKVAALELDAENEDQYKTIGSLKEEIKELIDRSSQHTEDMNKLKEELRKARVSINEEKSLRIFHEKKIKELEYNLTSTEKDSEAEIICLKTSNQELRQTVNRLSSENDQLKMTVLERSNDIDDLNQDLDANLKDTVRIKEELSKVYTKLNALQEQNSEYKESLELAIRKGEEYKEKCNELQLDIQDQIQYNKEREVRDEAIMGQHVKLIDFLKSQLEQPKKKSGLMDKIFGSKDGLKSPYAPIANKEMECLLKRKDQRIKELEEKLNKLSSQSNLGNEGGILKRHTDSECDRKTGEKGGSLKKSGRDNIASAKSAYGVPSLVTQPPPKPQRLGQEVPHKFEQRMNTGAVRCQVCRKIVPIGEYVNSCKECKFTAHTQCAVKVPANCDFYSLRAEESSTASDVLTSDSSMRTGTAGNVEGWIKVPKLGRSRWEEKYLRFEGQKLCMYDQEPSEGLKPVTCLDLSSESHRIYVVPAVELAEVSYCAESDLPFVFKIETKSLTSCFPSHTLYFLTSSHEEKKRWITGFQYACNLHRVSSASLEDRKKALSNCCRTLMTLNSNKIEIHCAVSIGEATVIGTSLGLYAITETSSNPYLIDVGGPVYQIVVIPEIKVAVMITGQNRVVAKCSYTALKEIALSGVSNGKLNLCEIRHLTDCHLISAKMLEKIGRDGKAFLLAADPDSVSVSEWSEPDRCFTLKKKIKTSKACRCIDFSAQSAILGCEKLIEVDLNNLKVEAFLNANDPSLEPYIFKSNNSGFFPIAILNLSRKSSNSSEYLICYEEVGIFVDCYGTKTRPEDIKWKQQIFSIAYKEPFLYIVYFNKVEVVHLKDSSYTREKNDVDTSSDVLSLDDKNIVLPDSFEVPLINPSLLGTRDDPQILYVLCRSTEGQKIVEVSGVELHGVRRRLSDSSQDSVPSTSTEDPTGNRPPLDMIDGLSDVADSDSLIASLDSALEAIDSTSDSQSNADGSFKRPSSGSTRYDKKRVKFRE</sequence>
<dbReference type="InterPro" id="IPR000719">
    <property type="entry name" value="Prot_kinase_dom"/>
</dbReference>
<dbReference type="InterPro" id="IPR008271">
    <property type="entry name" value="Ser/Thr_kinase_AS"/>
</dbReference>
<feature type="domain" description="Protein kinase" evidence="21">
    <location>
        <begin position="83"/>
        <end position="350"/>
    </location>
</feature>
<feature type="compositionally biased region" description="Basic and acidic residues" evidence="19">
    <location>
        <begin position="1270"/>
        <end position="1282"/>
    </location>
</feature>
<feature type="region of interest" description="Disordered" evidence="19">
    <location>
        <begin position="1938"/>
        <end position="1971"/>
    </location>
</feature>
<dbReference type="PROSITE" id="PS00108">
    <property type="entry name" value="PROTEIN_KINASE_ST"/>
    <property type="match status" value="1"/>
</dbReference>
<dbReference type="SMART" id="SM00133">
    <property type="entry name" value="S_TK_X"/>
    <property type="match status" value="1"/>
</dbReference>
<dbReference type="SMART" id="SM00233">
    <property type="entry name" value="PH"/>
    <property type="match status" value="1"/>
</dbReference>
<dbReference type="PROSITE" id="PS00107">
    <property type="entry name" value="PROTEIN_KINASE_ATP"/>
    <property type="match status" value="1"/>
</dbReference>
<evidence type="ECO:0000256" key="11">
    <source>
        <dbReference type="ARBA" id="ARBA00022777"/>
    </source>
</evidence>
<dbReference type="FunFam" id="3.30.200.20:FF:000017">
    <property type="entry name" value="Non-specific serine/threonine protein kinase"/>
    <property type="match status" value="1"/>
</dbReference>
<evidence type="ECO:0000256" key="14">
    <source>
        <dbReference type="ARBA" id="ARBA00023054"/>
    </source>
</evidence>
<dbReference type="InterPro" id="IPR017441">
    <property type="entry name" value="Protein_kinase_ATP_BS"/>
</dbReference>
<evidence type="ECO:0000256" key="2">
    <source>
        <dbReference type="ARBA" id="ARBA00004496"/>
    </source>
</evidence>
<dbReference type="InterPro" id="IPR001849">
    <property type="entry name" value="PH_domain"/>
</dbReference>
<dbReference type="Pfam" id="PF00169">
    <property type="entry name" value="PH"/>
    <property type="match status" value="1"/>
</dbReference>
<evidence type="ECO:0000256" key="17">
    <source>
        <dbReference type="PROSITE-ProRule" id="PRU10141"/>
    </source>
</evidence>
<dbReference type="SUPFAM" id="SSF57889">
    <property type="entry name" value="Cysteine-rich domain"/>
    <property type="match status" value="1"/>
</dbReference>
<feature type="binding site" evidence="17">
    <location>
        <position position="112"/>
    </location>
    <ligand>
        <name>ATP</name>
        <dbReference type="ChEBI" id="CHEBI:30616"/>
    </ligand>
</feature>
<dbReference type="Gene3D" id="2.30.29.30">
    <property type="entry name" value="Pleckstrin-homology domain (PH domain)/Phosphotyrosine-binding domain (PTB)"/>
    <property type="match status" value="1"/>
</dbReference>
<comment type="catalytic activity">
    <reaction evidence="16">
        <text>L-seryl-[protein] + ATP = O-phospho-L-seryl-[protein] + ADP + H(+)</text>
        <dbReference type="Rhea" id="RHEA:17989"/>
        <dbReference type="Rhea" id="RHEA-COMP:9863"/>
        <dbReference type="Rhea" id="RHEA-COMP:11604"/>
        <dbReference type="ChEBI" id="CHEBI:15378"/>
        <dbReference type="ChEBI" id="CHEBI:29999"/>
        <dbReference type="ChEBI" id="CHEBI:30616"/>
        <dbReference type="ChEBI" id="CHEBI:83421"/>
        <dbReference type="ChEBI" id="CHEBI:456216"/>
        <dbReference type="EC" id="2.7.11.1"/>
    </reaction>
</comment>
<feature type="domain" description="PH" evidence="20">
    <location>
        <begin position="1400"/>
        <end position="1516"/>
    </location>
</feature>
<dbReference type="EMBL" id="JAVRJZ010000002">
    <property type="protein sequence ID" value="KAK2725988.1"/>
    <property type="molecule type" value="Genomic_DNA"/>
</dbReference>
<dbReference type="PROSITE" id="PS50219">
    <property type="entry name" value="CNH"/>
    <property type="match status" value="1"/>
</dbReference>
<dbReference type="InterPro" id="IPR050839">
    <property type="entry name" value="Rho-assoc_Ser/Thr_Kinase"/>
</dbReference>
<evidence type="ECO:0000256" key="1">
    <source>
        <dbReference type="ARBA" id="ARBA00001946"/>
    </source>
</evidence>
<dbReference type="SMART" id="SM00220">
    <property type="entry name" value="S_TKc"/>
    <property type="match status" value="1"/>
</dbReference>
<dbReference type="GO" id="GO:0005737">
    <property type="term" value="C:cytoplasm"/>
    <property type="evidence" value="ECO:0007669"/>
    <property type="project" value="UniProtKB-SubCell"/>
</dbReference>
<feature type="domain" description="Phorbol-ester/DAG-type" evidence="22">
    <location>
        <begin position="1323"/>
        <end position="1372"/>
    </location>
</feature>
<feature type="coiled-coil region" evidence="18">
    <location>
        <begin position="621"/>
        <end position="711"/>
    </location>
</feature>
<dbReference type="InterPro" id="IPR011009">
    <property type="entry name" value="Kinase-like_dom_sf"/>
</dbReference>
<dbReference type="PROSITE" id="PS00479">
    <property type="entry name" value="ZF_DAG_PE_1"/>
    <property type="match status" value="1"/>
</dbReference>
<gene>
    <name evidence="25" type="ORF">QYM36_000458</name>
</gene>
<evidence type="ECO:0000256" key="8">
    <source>
        <dbReference type="ARBA" id="ARBA00022723"/>
    </source>
</evidence>
<dbReference type="Proteomes" id="UP001187531">
    <property type="component" value="Unassembled WGS sequence"/>
</dbReference>
<comment type="caution">
    <text evidence="25">The sequence shown here is derived from an EMBL/GenBank/DDBJ whole genome shotgun (WGS) entry which is preliminary data.</text>
</comment>
<dbReference type="Gene3D" id="3.30.200.20">
    <property type="entry name" value="Phosphorylase Kinase, domain 1"/>
    <property type="match status" value="1"/>
</dbReference>
<dbReference type="PROSITE" id="PS50003">
    <property type="entry name" value="PH_DOMAIN"/>
    <property type="match status" value="1"/>
</dbReference>
<dbReference type="PANTHER" id="PTHR22988">
    <property type="entry name" value="MYOTONIC DYSTROPHY S/T KINASE-RELATED"/>
    <property type="match status" value="1"/>
</dbReference>
<evidence type="ECO:0000256" key="13">
    <source>
        <dbReference type="ARBA" id="ARBA00022840"/>
    </source>
</evidence>
<evidence type="ECO:0000256" key="7">
    <source>
        <dbReference type="ARBA" id="ARBA00022679"/>
    </source>
</evidence>
<dbReference type="EC" id="2.7.11.1" evidence="3"/>
<dbReference type="PANTHER" id="PTHR22988:SF71">
    <property type="entry name" value="CITRON RHO-INTERACTING KINASE"/>
    <property type="match status" value="1"/>
</dbReference>
<keyword evidence="6" id="KW-0597">Phosphoprotein</keyword>
<feature type="domain" description="CNH" evidence="23">
    <location>
        <begin position="1546"/>
        <end position="1836"/>
    </location>
</feature>
<comment type="subcellular location">
    <subcellularLocation>
        <location evidence="2">Cytoplasm</location>
    </subcellularLocation>
</comment>
<dbReference type="Pfam" id="PF00130">
    <property type="entry name" value="C1_1"/>
    <property type="match status" value="1"/>
</dbReference>
<name>A0AA88ID82_ARTSF</name>
<evidence type="ECO:0000256" key="10">
    <source>
        <dbReference type="ARBA" id="ARBA00022771"/>
    </source>
</evidence>
<feature type="compositionally biased region" description="Polar residues" evidence="19">
    <location>
        <begin position="1939"/>
        <end position="1960"/>
    </location>
</feature>
<dbReference type="PROSITE" id="PS51285">
    <property type="entry name" value="AGC_KINASE_CTER"/>
    <property type="match status" value="1"/>
</dbReference>
<feature type="coiled-coil region" evidence="18">
    <location>
        <begin position="742"/>
        <end position="1046"/>
    </location>
</feature>
<dbReference type="SMART" id="SM00036">
    <property type="entry name" value="CNH"/>
    <property type="match status" value="1"/>
</dbReference>
<dbReference type="InterPro" id="IPR046349">
    <property type="entry name" value="C1-like_sf"/>
</dbReference>
<dbReference type="FunFam" id="1.10.510.10:FF:000751">
    <property type="entry name" value="Non-specific serine/threonine protein kinase"/>
    <property type="match status" value="1"/>
</dbReference>
<dbReference type="GO" id="GO:0004674">
    <property type="term" value="F:protein serine/threonine kinase activity"/>
    <property type="evidence" value="ECO:0007669"/>
    <property type="project" value="UniProtKB-KW"/>
</dbReference>
<reference evidence="25" key="1">
    <citation type="submission" date="2023-07" db="EMBL/GenBank/DDBJ databases">
        <title>Chromosome-level genome assembly of Artemia franciscana.</title>
        <authorList>
            <person name="Jo E."/>
        </authorList>
    </citation>
    <scope>NUCLEOTIDE SEQUENCE</scope>
    <source>
        <tissue evidence="25">Whole body</tissue>
    </source>
</reference>
<dbReference type="GO" id="GO:0031032">
    <property type="term" value="P:actomyosin structure organization"/>
    <property type="evidence" value="ECO:0007669"/>
    <property type="project" value="TreeGrafter"/>
</dbReference>
<evidence type="ECO:0000259" key="23">
    <source>
        <dbReference type="PROSITE" id="PS50219"/>
    </source>
</evidence>
<comment type="cofactor">
    <cofactor evidence="1">
        <name>Mg(2+)</name>
        <dbReference type="ChEBI" id="CHEBI:18420"/>
    </cofactor>
</comment>
<dbReference type="InterPro" id="IPR001180">
    <property type="entry name" value="CNH_dom"/>
</dbReference>
<evidence type="ECO:0000256" key="5">
    <source>
        <dbReference type="ARBA" id="ARBA00022527"/>
    </source>
</evidence>
<dbReference type="Gene3D" id="3.30.60.20">
    <property type="match status" value="1"/>
</dbReference>
<keyword evidence="11" id="KW-0418">Kinase</keyword>
<dbReference type="Gene3D" id="1.10.510.10">
    <property type="entry name" value="Transferase(Phosphotransferase) domain 1"/>
    <property type="match status" value="1"/>
</dbReference>
<evidence type="ECO:0000256" key="9">
    <source>
        <dbReference type="ARBA" id="ARBA00022741"/>
    </source>
</evidence>
<keyword evidence="8" id="KW-0479">Metal-binding</keyword>
<dbReference type="EMBL" id="JAVRJZ010000002">
    <property type="protein sequence ID" value="KAK2725987.1"/>
    <property type="molecule type" value="Genomic_DNA"/>
</dbReference>
<keyword evidence="14 18" id="KW-0175">Coiled coil</keyword>
<accession>A0AA88ID82</accession>
<evidence type="ECO:0000256" key="18">
    <source>
        <dbReference type="SAM" id="Coils"/>
    </source>
</evidence>
<dbReference type="PROSITE" id="PS50011">
    <property type="entry name" value="PROTEIN_KINASE_DOM"/>
    <property type="match status" value="1"/>
</dbReference>
<dbReference type="GO" id="GO:0008270">
    <property type="term" value="F:zinc ion binding"/>
    <property type="evidence" value="ECO:0007669"/>
    <property type="project" value="UniProtKB-KW"/>
</dbReference>
<keyword evidence="26" id="KW-1185">Reference proteome</keyword>
<dbReference type="Pfam" id="PF00780">
    <property type="entry name" value="CNH"/>
    <property type="match status" value="1"/>
</dbReference>
<keyword evidence="7" id="KW-0808">Transferase</keyword>
<dbReference type="InterPro" id="IPR011993">
    <property type="entry name" value="PH-like_dom_sf"/>
</dbReference>
<dbReference type="PROSITE" id="PS50081">
    <property type="entry name" value="ZF_DAG_PE_2"/>
    <property type="match status" value="1"/>
</dbReference>
<evidence type="ECO:0000313" key="26">
    <source>
        <dbReference type="Proteomes" id="UP001187531"/>
    </source>
</evidence>
<evidence type="ECO:0000256" key="12">
    <source>
        <dbReference type="ARBA" id="ARBA00022833"/>
    </source>
</evidence>
<evidence type="ECO:0000256" key="6">
    <source>
        <dbReference type="ARBA" id="ARBA00022553"/>
    </source>
</evidence>
<feature type="coiled-coil region" evidence="18">
    <location>
        <begin position="472"/>
        <end position="513"/>
    </location>
</feature>
<feature type="coiled-coil region" evidence="18">
    <location>
        <begin position="1128"/>
        <end position="1169"/>
    </location>
</feature>
<feature type="region of interest" description="Disordered" evidence="19">
    <location>
        <begin position="1256"/>
        <end position="1292"/>
    </location>
</feature>
<evidence type="ECO:0000256" key="19">
    <source>
        <dbReference type="SAM" id="MobiDB-lite"/>
    </source>
</evidence>
<dbReference type="SMART" id="SM00109">
    <property type="entry name" value="C1"/>
    <property type="match status" value="1"/>
</dbReference>
<dbReference type="SUPFAM" id="SSF56112">
    <property type="entry name" value="Protein kinase-like (PK-like)"/>
    <property type="match status" value="1"/>
</dbReference>
<protein>
    <recommendedName>
        <fullName evidence="3">non-specific serine/threonine protein kinase</fullName>
        <ecNumber evidence="3">2.7.11.1</ecNumber>
    </recommendedName>
</protein>
<dbReference type="InterPro" id="IPR000961">
    <property type="entry name" value="AGC-kinase_C"/>
</dbReference>
<keyword evidence="5" id="KW-0723">Serine/threonine-protein kinase</keyword>
<evidence type="ECO:0000256" key="16">
    <source>
        <dbReference type="ARBA" id="ARBA00048679"/>
    </source>
</evidence>
<evidence type="ECO:0000256" key="3">
    <source>
        <dbReference type="ARBA" id="ARBA00012513"/>
    </source>
</evidence>
<organism evidence="25 26">
    <name type="scientific">Artemia franciscana</name>
    <name type="common">Brine shrimp</name>
    <name type="synonym">Artemia sanfranciscana</name>
    <dbReference type="NCBI Taxonomy" id="6661"/>
    <lineage>
        <taxon>Eukaryota</taxon>
        <taxon>Metazoa</taxon>
        <taxon>Ecdysozoa</taxon>
        <taxon>Arthropoda</taxon>
        <taxon>Crustacea</taxon>
        <taxon>Branchiopoda</taxon>
        <taxon>Anostraca</taxon>
        <taxon>Artemiidae</taxon>
        <taxon>Artemia</taxon>
    </lineage>
</organism>
<keyword evidence="13 17" id="KW-0067">ATP-binding</keyword>
<dbReference type="SUPFAM" id="SSF50729">
    <property type="entry name" value="PH domain-like"/>
    <property type="match status" value="1"/>
</dbReference>
<feature type="region of interest" description="Disordered" evidence="19">
    <location>
        <begin position="1887"/>
        <end position="1919"/>
    </location>
</feature>
<dbReference type="Pfam" id="PF00069">
    <property type="entry name" value="Pkinase"/>
    <property type="match status" value="1"/>
</dbReference>
<keyword evidence="9 17" id="KW-0547">Nucleotide-binding</keyword>
<feature type="domain" description="AGC-kinase C-terminal" evidence="24">
    <location>
        <begin position="351"/>
        <end position="421"/>
    </location>
</feature>
<feature type="compositionally biased region" description="Low complexity" evidence="19">
    <location>
        <begin position="1891"/>
        <end position="1902"/>
    </location>
</feature>
<evidence type="ECO:0000259" key="21">
    <source>
        <dbReference type="PROSITE" id="PS50011"/>
    </source>
</evidence>
<dbReference type="GO" id="GO:0005524">
    <property type="term" value="F:ATP binding"/>
    <property type="evidence" value="ECO:0007669"/>
    <property type="project" value="UniProtKB-UniRule"/>
</dbReference>
<evidence type="ECO:0000259" key="22">
    <source>
        <dbReference type="PROSITE" id="PS50081"/>
    </source>
</evidence>
<evidence type="ECO:0000259" key="24">
    <source>
        <dbReference type="PROSITE" id="PS51285"/>
    </source>
</evidence>
<evidence type="ECO:0000256" key="15">
    <source>
        <dbReference type="ARBA" id="ARBA00047899"/>
    </source>
</evidence>
<keyword evidence="12" id="KW-0862">Zinc</keyword>
<proteinExistence type="predicted"/>
<keyword evidence="10" id="KW-0863">Zinc-finger</keyword>
<evidence type="ECO:0000313" key="25">
    <source>
        <dbReference type="EMBL" id="KAK2725988.1"/>
    </source>
</evidence>
<dbReference type="GO" id="GO:0005856">
    <property type="term" value="C:cytoskeleton"/>
    <property type="evidence" value="ECO:0007669"/>
    <property type="project" value="TreeGrafter"/>
</dbReference>
<evidence type="ECO:0000259" key="20">
    <source>
        <dbReference type="PROSITE" id="PS50003"/>
    </source>
</evidence>